<gene>
    <name evidence="9" type="ORF">FNB15_11030</name>
</gene>
<evidence type="ECO:0000313" key="10">
    <source>
        <dbReference type="Proteomes" id="UP000317496"/>
    </source>
</evidence>
<keyword evidence="1 6" id="KW-0597">Phosphoprotein</keyword>
<dbReference type="AlphaFoldDB" id="A0A516H1X0"/>
<feature type="domain" description="Response regulatory" evidence="8">
    <location>
        <begin position="35"/>
        <end position="155"/>
    </location>
</feature>
<keyword evidence="5" id="KW-0804">Transcription</keyword>
<evidence type="ECO:0000313" key="9">
    <source>
        <dbReference type="EMBL" id="QDO97768.1"/>
    </source>
</evidence>
<dbReference type="SUPFAM" id="SSF52172">
    <property type="entry name" value="CheY-like"/>
    <property type="match status" value="1"/>
</dbReference>
<feature type="region of interest" description="Disordered" evidence="7">
    <location>
        <begin position="173"/>
        <end position="214"/>
    </location>
</feature>
<dbReference type="PANTHER" id="PTHR48111:SF1">
    <property type="entry name" value="TWO-COMPONENT RESPONSE REGULATOR ORR33"/>
    <property type="match status" value="1"/>
</dbReference>
<keyword evidence="10" id="KW-1185">Reference proteome</keyword>
<feature type="compositionally biased region" description="Polar residues" evidence="7">
    <location>
        <begin position="1"/>
        <end position="11"/>
    </location>
</feature>
<feature type="region of interest" description="Disordered" evidence="7">
    <location>
        <begin position="1"/>
        <end position="23"/>
    </location>
</feature>
<dbReference type="GO" id="GO:0000156">
    <property type="term" value="F:phosphorelay response regulator activity"/>
    <property type="evidence" value="ECO:0007669"/>
    <property type="project" value="TreeGrafter"/>
</dbReference>
<sequence>MNGEAQESNPLSPAIMTFQEPKGRRIDPSAFRRSTILVAEGDRGLRRTLRDVLLGMGFPSIVLASNSAETMRQIVEQRPSVVLLDHKLPGSGAAGGDGLTLTRRLRRENDPLPIILMATAPDAALVAAARDAGVNEIVRKPLSMESLVLRLMHVLQVPRKFIRSPGFLGPDRRRLVDRRRTERRTETPLPAEQERRQKPSRRSGDERRKPPKSA</sequence>
<accession>A0A516H1X0</accession>
<dbReference type="EMBL" id="CP041636">
    <property type="protein sequence ID" value="QDO97768.1"/>
    <property type="molecule type" value="Genomic_DNA"/>
</dbReference>
<evidence type="ECO:0000259" key="8">
    <source>
        <dbReference type="PROSITE" id="PS50110"/>
    </source>
</evidence>
<keyword evidence="3" id="KW-0805">Transcription regulation</keyword>
<evidence type="ECO:0000256" key="1">
    <source>
        <dbReference type="ARBA" id="ARBA00022553"/>
    </source>
</evidence>
<dbReference type="GO" id="GO:0006355">
    <property type="term" value="P:regulation of DNA-templated transcription"/>
    <property type="evidence" value="ECO:0007669"/>
    <property type="project" value="TreeGrafter"/>
</dbReference>
<dbReference type="SMART" id="SM00448">
    <property type="entry name" value="REC"/>
    <property type="match status" value="1"/>
</dbReference>
<dbReference type="Gene3D" id="3.40.50.2300">
    <property type="match status" value="1"/>
</dbReference>
<dbReference type="GO" id="GO:0032993">
    <property type="term" value="C:protein-DNA complex"/>
    <property type="evidence" value="ECO:0007669"/>
    <property type="project" value="TreeGrafter"/>
</dbReference>
<dbReference type="GO" id="GO:0005829">
    <property type="term" value="C:cytosol"/>
    <property type="evidence" value="ECO:0007669"/>
    <property type="project" value="TreeGrafter"/>
</dbReference>
<evidence type="ECO:0000256" key="3">
    <source>
        <dbReference type="ARBA" id="ARBA00023015"/>
    </source>
</evidence>
<dbReference type="CDD" id="cd00156">
    <property type="entry name" value="REC"/>
    <property type="match status" value="1"/>
</dbReference>
<keyword evidence="4" id="KW-0238">DNA-binding</keyword>
<name>A0A516H1X0_9PROT</name>
<evidence type="ECO:0000256" key="5">
    <source>
        <dbReference type="ARBA" id="ARBA00023163"/>
    </source>
</evidence>
<dbReference type="InterPro" id="IPR011006">
    <property type="entry name" value="CheY-like_superfamily"/>
</dbReference>
<feature type="modified residue" description="4-aspartylphosphate" evidence="6">
    <location>
        <position position="85"/>
    </location>
</feature>
<organism evidence="9 10">
    <name type="scientific">Ferrovibrio terrae</name>
    <dbReference type="NCBI Taxonomy" id="2594003"/>
    <lineage>
        <taxon>Bacteria</taxon>
        <taxon>Pseudomonadati</taxon>
        <taxon>Pseudomonadota</taxon>
        <taxon>Alphaproteobacteria</taxon>
        <taxon>Rhodospirillales</taxon>
        <taxon>Rhodospirillaceae</taxon>
        <taxon>Ferrovibrio</taxon>
    </lineage>
</organism>
<dbReference type="PANTHER" id="PTHR48111">
    <property type="entry name" value="REGULATOR OF RPOS"/>
    <property type="match status" value="1"/>
</dbReference>
<dbReference type="GO" id="GO:0000976">
    <property type="term" value="F:transcription cis-regulatory region binding"/>
    <property type="evidence" value="ECO:0007669"/>
    <property type="project" value="TreeGrafter"/>
</dbReference>
<protein>
    <submittedName>
        <fullName evidence="9">Response regulator</fullName>
    </submittedName>
</protein>
<keyword evidence="2" id="KW-0902">Two-component regulatory system</keyword>
<evidence type="ECO:0000256" key="2">
    <source>
        <dbReference type="ARBA" id="ARBA00023012"/>
    </source>
</evidence>
<dbReference type="Proteomes" id="UP000317496">
    <property type="component" value="Chromosome"/>
</dbReference>
<dbReference type="InterPro" id="IPR039420">
    <property type="entry name" value="WalR-like"/>
</dbReference>
<evidence type="ECO:0000256" key="7">
    <source>
        <dbReference type="SAM" id="MobiDB-lite"/>
    </source>
</evidence>
<dbReference type="Pfam" id="PF00072">
    <property type="entry name" value="Response_reg"/>
    <property type="match status" value="1"/>
</dbReference>
<reference evidence="9 10" key="1">
    <citation type="submission" date="2019-07" db="EMBL/GenBank/DDBJ databases">
        <title>Genome sequencing for Ferrovibrio sp. K5.</title>
        <authorList>
            <person name="Park S.-J."/>
        </authorList>
    </citation>
    <scope>NUCLEOTIDE SEQUENCE [LARGE SCALE GENOMIC DNA]</scope>
    <source>
        <strain evidence="9 10">K5</strain>
    </source>
</reference>
<evidence type="ECO:0000256" key="4">
    <source>
        <dbReference type="ARBA" id="ARBA00023125"/>
    </source>
</evidence>
<feature type="compositionally biased region" description="Basic and acidic residues" evidence="7">
    <location>
        <begin position="173"/>
        <end position="208"/>
    </location>
</feature>
<dbReference type="InterPro" id="IPR001789">
    <property type="entry name" value="Sig_transdc_resp-reg_receiver"/>
</dbReference>
<evidence type="ECO:0000256" key="6">
    <source>
        <dbReference type="PROSITE-ProRule" id="PRU00169"/>
    </source>
</evidence>
<dbReference type="KEGG" id="fer:FNB15_11030"/>
<dbReference type="PROSITE" id="PS50110">
    <property type="entry name" value="RESPONSE_REGULATORY"/>
    <property type="match status" value="1"/>
</dbReference>
<proteinExistence type="predicted"/>